<dbReference type="Pfam" id="PF01797">
    <property type="entry name" value="Y1_Tnp"/>
    <property type="match status" value="1"/>
</dbReference>
<evidence type="ECO:0000313" key="2">
    <source>
        <dbReference type="EMBL" id="NWB85146.1"/>
    </source>
</evidence>
<feature type="domain" description="Transposase IS200-like" evidence="1">
    <location>
        <begin position="17"/>
        <end position="131"/>
    </location>
</feature>
<dbReference type="GO" id="GO:0004803">
    <property type="term" value="F:transposase activity"/>
    <property type="evidence" value="ECO:0007669"/>
    <property type="project" value="InterPro"/>
</dbReference>
<gene>
    <name evidence="2" type="ORF">HX830_09665</name>
</gene>
<dbReference type="Gene3D" id="3.30.70.1290">
    <property type="entry name" value="Transposase IS200-like"/>
    <property type="match status" value="1"/>
</dbReference>
<sequence length="162" mass="18851">MPTPPHSSQLRTGRYSQSGQIYLLTAVIEDRRPVLADWQTGRLLVQQFRQAQAEGLADSLTWVVMPDHFHWLIELKSSTLSELMLATKSRSAREINARLGRSGRLWQKGFHDRAIRREEDLLAVARYIIANPLRAGLVKRIRDYPLWDAIWLEDADYEEVRR</sequence>
<dbReference type="Proteomes" id="UP000522864">
    <property type="component" value="Unassembled WGS sequence"/>
</dbReference>
<dbReference type="InterPro" id="IPR002686">
    <property type="entry name" value="Transposase_17"/>
</dbReference>
<dbReference type="InterPro" id="IPR036515">
    <property type="entry name" value="Transposase_17_sf"/>
</dbReference>
<comment type="caution">
    <text evidence="2">The sequence shown here is derived from an EMBL/GenBank/DDBJ whole genome shotgun (WGS) entry which is preliminary data.</text>
</comment>
<dbReference type="SMART" id="SM01321">
    <property type="entry name" value="Y1_Tnp"/>
    <property type="match status" value="1"/>
</dbReference>
<dbReference type="PANTHER" id="PTHR36966:SF1">
    <property type="entry name" value="REP-ASSOCIATED TYROSINE TRANSPOSASE"/>
    <property type="match status" value="1"/>
</dbReference>
<dbReference type="NCBIfam" id="NF047646">
    <property type="entry name" value="REP_Tyr_transpos"/>
    <property type="match status" value="1"/>
</dbReference>
<accession>A0A7Y7WPQ1</accession>
<protein>
    <submittedName>
        <fullName evidence="2">Transposase</fullName>
    </submittedName>
</protein>
<reference evidence="2 3" key="1">
    <citation type="submission" date="2020-04" db="EMBL/GenBank/DDBJ databases">
        <title>Molecular characterization of pseudomonads from Agaricus bisporus reveal novel blotch 2 pathogens in Western Europe.</title>
        <authorList>
            <person name="Taparia T."/>
            <person name="Krijger M."/>
            <person name="Haynes E."/>
            <person name="Elpinstone J.G."/>
            <person name="Noble R."/>
            <person name="Van Der Wolf J."/>
        </authorList>
    </citation>
    <scope>NUCLEOTIDE SEQUENCE [LARGE SCALE GENOMIC DNA]</scope>
    <source>
        <strain evidence="2 3">G9001</strain>
    </source>
</reference>
<evidence type="ECO:0000313" key="3">
    <source>
        <dbReference type="Proteomes" id="UP000522864"/>
    </source>
</evidence>
<proteinExistence type="predicted"/>
<organism evidence="2 3">
    <name type="scientific">Pseudomonas gingeri</name>
    <dbReference type="NCBI Taxonomy" id="117681"/>
    <lineage>
        <taxon>Bacteria</taxon>
        <taxon>Pseudomonadati</taxon>
        <taxon>Pseudomonadota</taxon>
        <taxon>Gammaproteobacteria</taxon>
        <taxon>Pseudomonadales</taxon>
        <taxon>Pseudomonadaceae</taxon>
        <taxon>Pseudomonas</taxon>
    </lineage>
</organism>
<dbReference type="GO" id="GO:0006313">
    <property type="term" value="P:DNA transposition"/>
    <property type="evidence" value="ECO:0007669"/>
    <property type="project" value="InterPro"/>
</dbReference>
<dbReference type="RefSeq" id="WP_177099943.1">
    <property type="nucleotide sequence ID" value="NZ_JACAQA010000005.1"/>
</dbReference>
<dbReference type="AlphaFoldDB" id="A0A7Y7WPQ1"/>
<evidence type="ECO:0000259" key="1">
    <source>
        <dbReference type="SMART" id="SM01321"/>
    </source>
</evidence>
<dbReference type="GO" id="GO:0043565">
    <property type="term" value="F:sequence-specific DNA binding"/>
    <property type="evidence" value="ECO:0007669"/>
    <property type="project" value="TreeGrafter"/>
</dbReference>
<dbReference type="EMBL" id="JACAQA010000005">
    <property type="protein sequence ID" value="NWB85146.1"/>
    <property type="molecule type" value="Genomic_DNA"/>
</dbReference>
<dbReference type="InterPro" id="IPR052715">
    <property type="entry name" value="RAYT_transposase"/>
</dbReference>
<dbReference type="SUPFAM" id="SSF143422">
    <property type="entry name" value="Transposase IS200-like"/>
    <property type="match status" value="1"/>
</dbReference>
<dbReference type="PANTHER" id="PTHR36966">
    <property type="entry name" value="REP-ASSOCIATED TYROSINE TRANSPOSASE"/>
    <property type="match status" value="1"/>
</dbReference>
<name>A0A7Y7WPQ1_9PSED</name>